<evidence type="ECO:0000256" key="1">
    <source>
        <dbReference type="ARBA" id="ARBA00006432"/>
    </source>
</evidence>
<evidence type="ECO:0000313" key="5">
    <source>
        <dbReference type="EMBL" id="CAB4935783.1"/>
    </source>
</evidence>
<accession>A0A6J7IXC5</accession>
<dbReference type="Pfam" id="PF13193">
    <property type="entry name" value="AMP-binding_C"/>
    <property type="match status" value="1"/>
</dbReference>
<dbReference type="GO" id="GO:0031956">
    <property type="term" value="F:medium-chain fatty acid-CoA ligase activity"/>
    <property type="evidence" value="ECO:0007669"/>
    <property type="project" value="TreeGrafter"/>
</dbReference>
<keyword evidence="2" id="KW-0436">Ligase</keyword>
<organism evidence="5">
    <name type="scientific">freshwater metagenome</name>
    <dbReference type="NCBI Taxonomy" id="449393"/>
    <lineage>
        <taxon>unclassified sequences</taxon>
        <taxon>metagenomes</taxon>
        <taxon>ecological metagenomes</taxon>
    </lineage>
</organism>
<dbReference type="GO" id="GO:0006631">
    <property type="term" value="P:fatty acid metabolic process"/>
    <property type="evidence" value="ECO:0007669"/>
    <property type="project" value="TreeGrafter"/>
</dbReference>
<proteinExistence type="inferred from homology"/>
<sequence>MSTPVSVPELLRLRAQAQGDSVAVTFEGASVTYAELESRSASVQTWLQERGVGKGDKVAIFMVNSLEFLYAWLGVARAGAVGVPVNTSSMGEGLRYTLWHSDSCGIIADRDLLVTVDEADPVEALTWRVSFGGDHPDTVPFAELLSAAPASEFVALEAADPMNIIYTSGTTGMPKGVILSHFSYVNTGAYFAEHLGLTSEDILHTCLPLFHCNAQQTTLMSGLHLGAKVVLNGKFSLSNFWRWIEESEATVTNLLGAMLVLLAKLPENEGEANNPLRYIVCAPIPEALHRPLEKRYGVRLVEGYGLTETGTMACINPPDATEPGTFGLPLTHNELRIVDENDEDVPDGTPGQIITRTHLANAYMSGYYKEPEKTAEAMAGGWFHTGDAGYRRPDGYFVFLDRIKDTIRRRGENISSFFIEKVVGDHAQVQEVAAVGVPSELSEDDVAIFCVLQPGATLTESELSDWCGTKLGDFMRPRYIVFRESFPRTETGRVQKFALRADGVVGAWDREASQSRTTT</sequence>
<dbReference type="PROSITE" id="PS00455">
    <property type="entry name" value="AMP_BINDING"/>
    <property type="match status" value="1"/>
</dbReference>
<dbReference type="PANTHER" id="PTHR43201:SF5">
    <property type="entry name" value="MEDIUM-CHAIN ACYL-COA LIGASE ACSF2, MITOCHONDRIAL"/>
    <property type="match status" value="1"/>
</dbReference>
<dbReference type="InterPro" id="IPR025110">
    <property type="entry name" value="AMP-bd_C"/>
</dbReference>
<name>A0A6J7IXC5_9ZZZZ</name>
<evidence type="ECO:0000256" key="2">
    <source>
        <dbReference type="ARBA" id="ARBA00022598"/>
    </source>
</evidence>
<dbReference type="PANTHER" id="PTHR43201">
    <property type="entry name" value="ACYL-COA SYNTHETASE"/>
    <property type="match status" value="1"/>
</dbReference>
<evidence type="ECO:0000259" key="4">
    <source>
        <dbReference type="Pfam" id="PF13193"/>
    </source>
</evidence>
<gene>
    <name evidence="5" type="ORF">UFOPK3752_00722</name>
</gene>
<dbReference type="InterPro" id="IPR042099">
    <property type="entry name" value="ANL_N_sf"/>
</dbReference>
<dbReference type="InterPro" id="IPR020845">
    <property type="entry name" value="AMP-binding_CS"/>
</dbReference>
<reference evidence="5" key="1">
    <citation type="submission" date="2020-05" db="EMBL/GenBank/DDBJ databases">
        <authorList>
            <person name="Chiriac C."/>
            <person name="Salcher M."/>
            <person name="Ghai R."/>
            <person name="Kavagutti S V."/>
        </authorList>
    </citation>
    <scope>NUCLEOTIDE SEQUENCE</scope>
</reference>
<dbReference type="AlphaFoldDB" id="A0A6J7IXC5"/>
<dbReference type="Pfam" id="PF00501">
    <property type="entry name" value="AMP-binding"/>
    <property type="match status" value="1"/>
</dbReference>
<dbReference type="SUPFAM" id="SSF56801">
    <property type="entry name" value="Acetyl-CoA synthetase-like"/>
    <property type="match status" value="1"/>
</dbReference>
<comment type="similarity">
    <text evidence="1">Belongs to the ATP-dependent AMP-binding enzyme family.</text>
</comment>
<dbReference type="Gene3D" id="3.40.50.12780">
    <property type="entry name" value="N-terminal domain of ligase-like"/>
    <property type="match status" value="1"/>
</dbReference>
<feature type="domain" description="AMP-dependent synthetase/ligase" evidence="3">
    <location>
        <begin position="14"/>
        <end position="368"/>
    </location>
</feature>
<feature type="domain" description="AMP-binding enzyme C-terminal" evidence="4">
    <location>
        <begin position="419"/>
        <end position="492"/>
    </location>
</feature>
<dbReference type="Gene3D" id="3.30.300.30">
    <property type="match status" value="1"/>
</dbReference>
<dbReference type="EMBL" id="CAFBND010000021">
    <property type="protein sequence ID" value="CAB4935783.1"/>
    <property type="molecule type" value="Genomic_DNA"/>
</dbReference>
<dbReference type="InterPro" id="IPR000873">
    <property type="entry name" value="AMP-dep_synth/lig_dom"/>
</dbReference>
<dbReference type="InterPro" id="IPR045851">
    <property type="entry name" value="AMP-bd_C_sf"/>
</dbReference>
<protein>
    <submittedName>
        <fullName evidence="5">Unannotated protein</fullName>
    </submittedName>
</protein>
<evidence type="ECO:0000259" key="3">
    <source>
        <dbReference type="Pfam" id="PF00501"/>
    </source>
</evidence>